<feature type="transmembrane region" description="Helical" evidence="1">
    <location>
        <begin position="21"/>
        <end position="39"/>
    </location>
</feature>
<dbReference type="Proteomes" id="UP000295083">
    <property type="component" value="Unassembled WGS sequence"/>
</dbReference>
<dbReference type="AlphaFoldDB" id="A0A4R8QQK2"/>
<proteinExistence type="predicted"/>
<dbReference type="PANTHER" id="PTHR35896">
    <property type="entry name" value="IG-LIKE DOMAIN-CONTAINING PROTEIN"/>
    <property type="match status" value="1"/>
</dbReference>
<protein>
    <submittedName>
        <fullName evidence="2">Uncharacterized protein</fullName>
    </submittedName>
</protein>
<sequence>MPELPRPRAAIFYRHTRILQLGYHLIAGFSAALVLGLALKATLESSGLSISTVQASPYGDPAWIETNALLHQYPCGQDGETALSRGCVFELATGTWQLPECTNQQQEEGFRRTRSWKFYAYTNRTLGETHPAVDGIHDRQNLREIPVDELQHLDSDFQVWTTWEFHLYRCAWLWKRDVLAANRQLTGQIGQRQHCVDEALMKEERFKLDDVVAGYRVRFLSCSSPPHFVV</sequence>
<gene>
    <name evidence="2" type="ORF">C8035_v005419</name>
</gene>
<keyword evidence="3" id="KW-1185">Reference proteome</keyword>
<evidence type="ECO:0000313" key="2">
    <source>
        <dbReference type="EMBL" id="TDZ39616.1"/>
    </source>
</evidence>
<evidence type="ECO:0000313" key="3">
    <source>
        <dbReference type="Proteomes" id="UP000295083"/>
    </source>
</evidence>
<comment type="caution">
    <text evidence="2">The sequence shown here is derived from an EMBL/GenBank/DDBJ whole genome shotgun (WGS) entry which is preliminary data.</text>
</comment>
<keyword evidence="1" id="KW-1133">Transmembrane helix</keyword>
<accession>A0A4R8QQK2</accession>
<name>A0A4R8QQK2_9PEZI</name>
<organism evidence="2 3">
    <name type="scientific">Colletotrichum spinosum</name>
    <dbReference type="NCBI Taxonomy" id="1347390"/>
    <lineage>
        <taxon>Eukaryota</taxon>
        <taxon>Fungi</taxon>
        <taxon>Dikarya</taxon>
        <taxon>Ascomycota</taxon>
        <taxon>Pezizomycotina</taxon>
        <taxon>Sordariomycetes</taxon>
        <taxon>Hypocreomycetidae</taxon>
        <taxon>Glomerellales</taxon>
        <taxon>Glomerellaceae</taxon>
        <taxon>Colletotrichum</taxon>
        <taxon>Colletotrichum orbiculare species complex</taxon>
    </lineage>
</organism>
<keyword evidence="1" id="KW-0812">Transmembrane</keyword>
<dbReference type="EMBL" id="QAPG01000009">
    <property type="protein sequence ID" value="TDZ39616.1"/>
    <property type="molecule type" value="Genomic_DNA"/>
</dbReference>
<dbReference type="InterPro" id="IPR053008">
    <property type="entry name" value="Phomopsin_biosynth_assoc"/>
</dbReference>
<dbReference type="PANTHER" id="PTHR35896:SF3">
    <property type="entry name" value="MAJOR FACILITATOR SUPERFAMILY TRANSPORTER"/>
    <property type="match status" value="1"/>
</dbReference>
<keyword evidence="1" id="KW-0472">Membrane</keyword>
<evidence type="ECO:0000256" key="1">
    <source>
        <dbReference type="SAM" id="Phobius"/>
    </source>
</evidence>
<reference evidence="2 3" key="1">
    <citation type="submission" date="2018-11" db="EMBL/GenBank/DDBJ databases">
        <title>Genome sequence and assembly of Colletotrichum spinosum.</title>
        <authorList>
            <person name="Gan P."/>
            <person name="Shirasu K."/>
        </authorList>
    </citation>
    <scope>NUCLEOTIDE SEQUENCE [LARGE SCALE GENOMIC DNA]</scope>
    <source>
        <strain evidence="2 3">CBS 515.97</strain>
    </source>
</reference>